<sequence>MPHIEIFREPVYRSYRSAECSWAAFYIKLVNIFRYFLPVLLIFLTDGLWKKTNTFREVPSVSVTGDFIVYGYGAQKSIISSSYPVLNAAASAEQFSTSQILHHFEEVDDNENKIPSFQKSNQNLHIDFQMTTQNLSISTLIYAFSLKMKLDYHSIVDAELFLTDTIQLASPTSKIQTTARLTVDQSIPFQSREKFKLIEKRRQDVQHYQIQSVIKRITEAPISWKMERKSTLLLSAVSPPPTLSLSLFLSIPEMEFTYKTGFWELLKWFWIQYLAAYFIIDHIFASLTSYLFRNRVFYVNDVVR</sequence>
<organism evidence="13 14">
    <name type="scientific">Caenorhabditis nigoni</name>
    <dbReference type="NCBI Taxonomy" id="1611254"/>
    <lineage>
        <taxon>Eukaryota</taxon>
        <taxon>Metazoa</taxon>
        <taxon>Ecdysozoa</taxon>
        <taxon>Nematoda</taxon>
        <taxon>Chromadorea</taxon>
        <taxon>Rhabditida</taxon>
        <taxon>Rhabditina</taxon>
        <taxon>Rhabditomorpha</taxon>
        <taxon>Rhabditoidea</taxon>
        <taxon>Rhabditidae</taxon>
        <taxon>Peloderinae</taxon>
        <taxon>Caenorhabditis</taxon>
    </lineage>
</organism>
<protein>
    <recommendedName>
        <fullName evidence="3">Transmembrane protein 231</fullName>
    </recommendedName>
</protein>
<evidence type="ECO:0000256" key="4">
    <source>
        <dbReference type="ARBA" id="ARBA00022475"/>
    </source>
</evidence>
<keyword evidence="8 12" id="KW-0472">Membrane</keyword>
<comment type="subcellular location">
    <subcellularLocation>
        <location evidence="1">Cell projection</location>
        <location evidence="1">Cilium membrane</location>
        <topology evidence="1">Multi-pass membrane protein</topology>
    </subcellularLocation>
</comment>
<comment type="similarity">
    <text evidence="2">Belongs to the TMEM231 family.</text>
</comment>
<dbReference type="PANTHER" id="PTHR14605">
    <property type="entry name" value="CHST5 PROTEIN"/>
    <property type="match status" value="1"/>
</dbReference>
<keyword evidence="9" id="KW-0325">Glycoprotein</keyword>
<dbReference type="STRING" id="1611254.A0A2G5U9I4"/>
<gene>
    <name evidence="13" type="primary">Cni-tmem-231</name>
    <name evidence="13" type="synonym">Cnig_chr_IV.g15294</name>
    <name evidence="13" type="ORF">B9Z55_015294</name>
</gene>
<comment type="function">
    <text evidence="11">Transmembrane component of the tectonic-like complex, a complex localized at the transition zone of primary cilia and acting as a barrier that prevents diffusion of transmembrane proteins between the cilia and plasma membranes. Required for ciliogenesis and sonic hedgehog/SHH signaling.</text>
</comment>
<evidence type="ECO:0000256" key="5">
    <source>
        <dbReference type="ARBA" id="ARBA00022692"/>
    </source>
</evidence>
<evidence type="ECO:0000256" key="1">
    <source>
        <dbReference type="ARBA" id="ARBA00004272"/>
    </source>
</evidence>
<reference evidence="14" key="1">
    <citation type="submission" date="2017-10" db="EMBL/GenBank/DDBJ databases">
        <title>Rapid genome shrinkage in a self-fertile nematode reveals novel sperm competition proteins.</title>
        <authorList>
            <person name="Yin D."/>
            <person name="Schwarz E.M."/>
            <person name="Thomas C.G."/>
            <person name="Felde R.L."/>
            <person name="Korf I.F."/>
            <person name="Cutter A.D."/>
            <person name="Schartner C.M."/>
            <person name="Ralston E.J."/>
            <person name="Meyer B.J."/>
            <person name="Haag E.S."/>
        </authorList>
    </citation>
    <scope>NUCLEOTIDE SEQUENCE [LARGE SCALE GENOMIC DNA]</scope>
    <source>
        <strain evidence="14">JU1422</strain>
    </source>
</reference>
<evidence type="ECO:0000256" key="12">
    <source>
        <dbReference type="SAM" id="Phobius"/>
    </source>
</evidence>
<feature type="transmembrane region" description="Helical" evidence="12">
    <location>
        <begin position="32"/>
        <end position="49"/>
    </location>
</feature>
<evidence type="ECO:0000256" key="8">
    <source>
        <dbReference type="ARBA" id="ARBA00023136"/>
    </source>
</evidence>
<keyword evidence="5 12" id="KW-0812">Transmembrane</keyword>
<comment type="caution">
    <text evidence="13">The sequence shown here is derived from an EMBL/GenBank/DDBJ whole genome shotgun (WGS) entry which is preliminary data.</text>
</comment>
<dbReference type="OrthoDB" id="426438at2759"/>
<dbReference type="EMBL" id="PDUG01000004">
    <property type="protein sequence ID" value="PIC36215.1"/>
    <property type="molecule type" value="Genomic_DNA"/>
</dbReference>
<evidence type="ECO:0000256" key="2">
    <source>
        <dbReference type="ARBA" id="ARBA00009082"/>
    </source>
</evidence>
<feature type="transmembrane region" description="Helical" evidence="12">
    <location>
        <begin position="271"/>
        <end position="292"/>
    </location>
</feature>
<dbReference type="Proteomes" id="UP000230233">
    <property type="component" value="Chromosome IV"/>
</dbReference>
<evidence type="ECO:0000256" key="3">
    <source>
        <dbReference type="ARBA" id="ARBA00015087"/>
    </source>
</evidence>
<keyword evidence="6 12" id="KW-1133">Transmembrane helix</keyword>
<dbReference type="InterPro" id="IPR019306">
    <property type="entry name" value="TMEM231"/>
</dbReference>
<keyword evidence="10" id="KW-0966">Cell projection</keyword>
<evidence type="ECO:0000313" key="13">
    <source>
        <dbReference type="EMBL" id="PIC36215.1"/>
    </source>
</evidence>
<dbReference type="PANTHER" id="PTHR14605:SF1">
    <property type="entry name" value="TRANSMEMBRANE PROTEIN 231"/>
    <property type="match status" value="1"/>
</dbReference>
<evidence type="ECO:0000256" key="10">
    <source>
        <dbReference type="ARBA" id="ARBA00023273"/>
    </source>
</evidence>
<dbReference type="GO" id="GO:0035869">
    <property type="term" value="C:ciliary transition zone"/>
    <property type="evidence" value="ECO:0007669"/>
    <property type="project" value="TreeGrafter"/>
</dbReference>
<evidence type="ECO:0000256" key="9">
    <source>
        <dbReference type="ARBA" id="ARBA00023180"/>
    </source>
</evidence>
<keyword evidence="7" id="KW-0969">Cilium</keyword>
<evidence type="ECO:0000256" key="7">
    <source>
        <dbReference type="ARBA" id="ARBA00023069"/>
    </source>
</evidence>
<keyword evidence="14" id="KW-1185">Reference proteome</keyword>
<accession>A0A2G5U9I4</accession>
<evidence type="ECO:0000256" key="11">
    <source>
        <dbReference type="ARBA" id="ARBA00024803"/>
    </source>
</evidence>
<dbReference type="GO" id="GO:0032880">
    <property type="term" value="P:regulation of protein localization"/>
    <property type="evidence" value="ECO:0007669"/>
    <property type="project" value="TreeGrafter"/>
</dbReference>
<evidence type="ECO:0000256" key="6">
    <source>
        <dbReference type="ARBA" id="ARBA00022989"/>
    </source>
</evidence>
<dbReference type="GO" id="GO:0060170">
    <property type="term" value="C:ciliary membrane"/>
    <property type="evidence" value="ECO:0007669"/>
    <property type="project" value="UniProtKB-SubCell"/>
</dbReference>
<feature type="transmembrane region" description="Helical" evidence="12">
    <location>
        <begin position="232"/>
        <end position="251"/>
    </location>
</feature>
<dbReference type="Pfam" id="PF10149">
    <property type="entry name" value="TM231"/>
    <property type="match status" value="1"/>
</dbReference>
<dbReference type="GO" id="GO:0060271">
    <property type="term" value="P:cilium assembly"/>
    <property type="evidence" value="ECO:0007669"/>
    <property type="project" value="TreeGrafter"/>
</dbReference>
<evidence type="ECO:0000313" key="14">
    <source>
        <dbReference type="Proteomes" id="UP000230233"/>
    </source>
</evidence>
<dbReference type="AlphaFoldDB" id="A0A2G5U9I4"/>
<keyword evidence="4" id="KW-1003">Cell membrane</keyword>
<name>A0A2G5U9I4_9PELO</name>
<proteinExistence type="inferred from homology"/>